<dbReference type="InterPro" id="IPR050336">
    <property type="entry name" value="Chromosome_partition/occlusion"/>
</dbReference>
<name>A0A6N3HDG5_EUBLI</name>
<evidence type="ECO:0000259" key="2">
    <source>
        <dbReference type="SMART" id="SM00470"/>
    </source>
</evidence>
<dbReference type="SUPFAM" id="SSF110849">
    <property type="entry name" value="ParB/Sulfiredoxin"/>
    <property type="match status" value="1"/>
</dbReference>
<proteinExistence type="inferred from homology"/>
<dbReference type="NCBIfam" id="TIGR00180">
    <property type="entry name" value="parB_part"/>
    <property type="match status" value="1"/>
</dbReference>
<gene>
    <name evidence="3" type="primary">spo0C</name>
    <name evidence="3" type="ORF">ELLFYP34_01172</name>
</gene>
<dbReference type="PANTHER" id="PTHR33375">
    <property type="entry name" value="CHROMOSOME-PARTITIONING PROTEIN PARB-RELATED"/>
    <property type="match status" value="1"/>
</dbReference>
<evidence type="ECO:0000256" key="1">
    <source>
        <dbReference type="ARBA" id="ARBA00006295"/>
    </source>
</evidence>
<comment type="similarity">
    <text evidence="1">Belongs to the ParB family.</text>
</comment>
<dbReference type="GO" id="GO:0007059">
    <property type="term" value="P:chromosome segregation"/>
    <property type="evidence" value="ECO:0007669"/>
    <property type="project" value="TreeGrafter"/>
</dbReference>
<dbReference type="SUPFAM" id="SSF109709">
    <property type="entry name" value="KorB DNA-binding domain-like"/>
    <property type="match status" value="1"/>
</dbReference>
<protein>
    <submittedName>
        <fullName evidence="3">Chromosome-partitioning protein Spo0J</fullName>
    </submittedName>
</protein>
<reference evidence="3" key="1">
    <citation type="submission" date="2019-11" db="EMBL/GenBank/DDBJ databases">
        <authorList>
            <person name="Feng L."/>
        </authorList>
    </citation>
    <scope>NUCLEOTIDE SEQUENCE</scope>
    <source>
        <strain evidence="3">ElimosumLFYP34</strain>
    </source>
</reference>
<dbReference type="Gene3D" id="1.10.10.2830">
    <property type="match status" value="1"/>
</dbReference>
<dbReference type="PANTHER" id="PTHR33375:SF1">
    <property type="entry name" value="CHROMOSOME-PARTITIONING PROTEIN PARB-RELATED"/>
    <property type="match status" value="1"/>
</dbReference>
<dbReference type="EMBL" id="CACRTR010000023">
    <property type="protein sequence ID" value="VYU74815.1"/>
    <property type="molecule type" value="Genomic_DNA"/>
</dbReference>
<organism evidence="3">
    <name type="scientific">Eubacterium limosum</name>
    <dbReference type="NCBI Taxonomy" id="1736"/>
    <lineage>
        <taxon>Bacteria</taxon>
        <taxon>Bacillati</taxon>
        <taxon>Bacillota</taxon>
        <taxon>Clostridia</taxon>
        <taxon>Eubacteriales</taxon>
        <taxon>Eubacteriaceae</taxon>
        <taxon>Eubacterium</taxon>
    </lineage>
</organism>
<dbReference type="GO" id="GO:0005694">
    <property type="term" value="C:chromosome"/>
    <property type="evidence" value="ECO:0007669"/>
    <property type="project" value="TreeGrafter"/>
</dbReference>
<dbReference type="Gene3D" id="3.90.1530.30">
    <property type="match status" value="1"/>
</dbReference>
<dbReference type="InterPro" id="IPR003115">
    <property type="entry name" value="ParB_N"/>
</dbReference>
<dbReference type="CDD" id="cd16408">
    <property type="entry name" value="ParB_N_like"/>
    <property type="match status" value="1"/>
</dbReference>
<dbReference type="Pfam" id="PF02195">
    <property type="entry name" value="ParB_N"/>
    <property type="match status" value="1"/>
</dbReference>
<dbReference type="InterPro" id="IPR004437">
    <property type="entry name" value="ParB/RepB/Spo0J"/>
</dbReference>
<dbReference type="InterPro" id="IPR036086">
    <property type="entry name" value="ParB/Sulfiredoxin_sf"/>
</dbReference>
<evidence type="ECO:0000313" key="3">
    <source>
        <dbReference type="EMBL" id="VYU74815.1"/>
    </source>
</evidence>
<accession>A0A6N3HDG5</accession>
<dbReference type="GO" id="GO:0003677">
    <property type="term" value="F:DNA binding"/>
    <property type="evidence" value="ECO:0007669"/>
    <property type="project" value="InterPro"/>
</dbReference>
<sequence>MNLGIDTKIFDDINANAELMDIDQERIYELDIEKILPSPFNPIPLYDAEKENEMVESIKLSGVRSPVLVRPVKDGYYELVDGHNRTNCAKLAGLESVPAVIREYSDEDARFENLDAIIQQRGLDDLKPSLKAKVIYERVEGIKKEKLSPGLRKRLESNSETAVLNNIKRMTQYRYLKFYQCCSEIKEAVDGGKLALTVATELSEIEPEQQKHIWRVSQDMGKKIDAKAAKLFREKARQYTLTDELIEEILLGKKRQSKSNNMRISVPADYKTRYFEGKSKKEIEDIVIKALTMYFQS</sequence>
<feature type="domain" description="ParB-like N-terminal" evidence="2">
    <location>
        <begin position="28"/>
        <end position="114"/>
    </location>
</feature>
<dbReference type="AlphaFoldDB" id="A0A6N3HDG5"/>
<dbReference type="SMART" id="SM00470">
    <property type="entry name" value="ParB"/>
    <property type="match status" value="1"/>
</dbReference>